<keyword evidence="5 6" id="KW-0012">Acyltransferase</keyword>
<dbReference type="GO" id="GO:0005737">
    <property type="term" value="C:cytoplasm"/>
    <property type="evidence" value="ECO:0007669"/>
    <property type="project" value="TreeGrafter"/>
</dbReference>
<evidence type="ECO:0000313" key="10">
    <source>
        <dbReference type="EMBL" id="SFS63241.1"/>
    </source>
</evidence>
<dbReference type="RefSeq" id="WP_091836260.1">
    <property type="nucleotide sequence ID" value="NZ_FPAA01000005.1"/>
</dbReference>
<evidence type="ECO:0000256" key="7">
    <source>
        <dbReference type="SAM" id="MobiDB-lite"/>
    </source>
</evidence>
<dbReference type="GO" id="GO:0016407">
    <property type="term" value="F:acetyltransferase activity"/>
    <property type="evidence" value="ECO:0007669"/>
    <property type="project" value="TreeGrafter"/>
</dbReference>
<accession>A0A1I6RES1</accession>
<feature type="compositionally biased region" description="Polar residues" evidence="7">
    <location>
        <begin position="160"/>
        <end position="170"/>
    </location>
</feature>
<dbReference type="PROSITE" id="PS50968">
    <property type="entry name" value="BIOTINYL_LIPOYL"/>
    <property type="match status" value="1"/>
</dbReference>
<evidence type="ECO:0000259" key="9">
    <source>
        <dbReference type="PROSITE" id="PS51826"/>
    </source>
</evidence>
<feature type="domain" description="Lipoyl-binding" evidence="8">
    <location>
        <begin position="2"/>
        <end position="77"/>
    </location>
</feature>
<gene>
    <name evidence="10" type="ORF">SAMN05444972_10543</name>
</gene>
<organism evidence="10 11">
    <name type="scientific">Marininema halotolerans</name>
    <dbReference type="NCBI Taxonomy" id="1155944"/>
    <lineage>
        <taxon>Bacteria</taxon>
        <taxon>Bacillati</taxon>
        <taxon>Bacillota</taxon>
        <taxon>Bacilli</taxon>
        <taxon>Bacillales</taxon>
        <taxon>Thermoactinomycetaceae</taxon>
        <taxon>Marininema</taxon>
    </lineage>
</organism>
<evidence type="ECO:0000256" key="5">
    <source>
        <dbReference type="ARBA" id="ARBA00023315"/>
    </source>
</evidence>
<evidence type="ECO:0000259" key="8">
    <source>
        <dbReference type="PROSITE" id="PS50968"/>
    </source>
</evidence>
<proteinExistence type="inferred from homology"/>
<keyword evidence="10" id="KW-0670">Pyruvate</keyword>
<dbReference type="InterPro" id="IPR050743">
    <property type="entry name" value="2-oxoacid_DH_E2_comp"/>
</dbReference>
<dbReference type="InterPro" id="IPR003016">
    <property type="entry name" value="2-oxoA_DH_lipoyl-BS"/>
</dbReference>
<dbReference type="PROSITE" id="PS51826">
    <property type="entry name" value="PSBD"/>
    <property type="match status" value="1"/>
</dbReference>
<dbReference type="GO" id="GO:0031405">
    <property type="term" value="F:lipoic acid binding"/>
    <property type="evidence" value="ECO:0007669"/>
    <property type="project" value="TreeGrafter"/>
</dbReference>
<feature type="compositionally biased region" description="Basic and acidic residues" evidence="7">
    <location>
        <begin position="144"/>
        <end position="157"/>
    </location>
</feature>
<feature type="domain" description="Peripheral subunit-binding (PSBD)" evidence="9">
    <location>
        <begin position="116"/>
        <end position="153"/>
    </location>
</feature>
<dbReference type="InterPro" id="IPR036625">
    <property type="entry name" value="E3-bd_dom_sf"/>
</dbReference>
<feature type="compositionally biased region" description="Low complexity" evidence="7">
    <location>
        <begin position="95"/>
        <end position="105"/>
    </location>
</feature>
<dbReference type="CDD" id="cd06849">
    <property type="entry name" value="lipoyl_domain"/>
    <property type="match status" value="1"/>
</dbReference>
<keyword evidence="4 6" id="KW-0450">Lipoyl</keyword>
<dbReference type="Gene3D" id="4.10.320.10">
    <property type="entry name" value="E3-binding domain"/>
    <property type="match status" value="1"/>
</dbReference>
<dbReference type="InterPro" id="IPR004167">
    <property type="entry name" value="PSBD"/>
</dbReference>
<keyword evidence="11" id="KW-1185">Reference proteome</keyword>
<dbReference type="SUPFAM" id="SSF51230">
    <property type="entry name" value="Single hybrid motif"/>
    <property type="match status" value="1"/>
</dbReference>
<evidence type="ECO:0000256" key="2">
    <source>
        <dbReference type="ARBA" id="ARBA00007317"/>
    </source>
</evidence>
<dbReference type="EC" id="2.3.1.-" evidence="6"/>
<name>A0A1I6RES1_9BACL</name>
<reference evidence="11" key="1">
    <citation type="submission" date="2016-10" db="EMBL/GenBank/DDBJ databases">
        <authorList>
            <person name="Varghese N."/>
            <person name="Submissions S."/>
        </authorList>
    </citation>
    <scope>NUCLEOTIDE SEQUENCE [LARGE SCALE GENOMIC DNA]</scope>
    <source>
        <strain evidence="11">DSM 45789</strain>
    </source>
</reference>
<dbReference type="Pfam" id="PF00198">
    <property type="entry name" value="2-oxoacid_dh"/>
    <property type="match status" value="1"/>
</dbReference>
<dbReference type="OrthoDB" id="9805770at2"/>
<evidence type="ECO:0000256" key="3">
    <source>
        <dbReference type="ARBA" id="ARBA00022679"/>
    </source>
</evidence>
<dbReference type="InterPro" id="IPR011053">
    <property type="entry name" value="Single_hybrid_motif"/>
</dbReference>
<feature type="region of interest" description="Disordered" evidence="7">
    <location>
        <begin position="139"/>
        <end position="170"/>
    </location>
</feature>
<dbReference type="Gene3D" id="2.40.50.100">
    <property type="match status" value="1"/>
</dbReference>
<dbReference type="Proteomes" id="UP000198660">
    <property type="component" value="Unassembled WGS sequence"/>
</dbReference>
<dbReference type="InterPro" id="IPR000089">
    <property type="entry name" value="Biotin_lipoyl"/>
</dbReference>
<comment type="cofactor">
    <cofactor evidence="1 6">
        <name>(R)-lipoate</name>
        <dbReference type="ChEBI" id="CHEBI:83088"/>
    </cofactor>
</comment>
<sequence>MSVNFHLPDVGEGVAEADVVRWLVKEGETVEEDQTVVEVQTDKAVVELPSPSAGCVKEICWQEGETVPVGEVLFVIGGKTEASQEIRSKEPSDSLTTTTTATLPPKTKKDVRTRVLAAPSTRRLARELQVDICSVEGTGPQGRVTKEDVHRFSEQKTKKSLSQNDTYSSQGLATPRTLISENTFATKHDEIYHDEPLTRTRRLIAERLLKSVTQKPHATHFDELQVDGLVAWRQRIKETGNTLGYLPMLIKAVTQSLRHHPLLNAHFLEDTQVLRRIRQVDLGIATDTPRGLIVPVLRQVDQKSIHEIAEELTNLTDRAREGKVTADELKGSTFTISNAGSLGGKWATPIINPPEVGILAIHPIEERPVIKEGELTKGWRMNVSLSFDHSVIDGADAIRFTQTLNRYLADPGTLLLELR</sequence>
<dbReference type="PANTHER" id="PTHR43178">
    <property type="entry name" value="DIHYDROLIPOAMIDE ACETYLTRANSFERASE COMPONENT OF PYRUVATE DEHYDROGENASE COMPLEX"/>
    <property type="match status" value="1"/>
</dbReference>
<dbReference type="InterPro" id="IPR023213">
    <property type="entry name" value="CAT-like_dom_sf"/>
</dbReference>
<comment type="similarity">
    <text evidence="2 6">Belongs to the 2-oxoacid dehydrogenase family.</text>
</comment>
<feature type="region of interest" description="Disordered" evidence="7">
    <location>
        <begin position="84"/>
        <end position="108"/>
    </location>
</feature>
<dbReference type="InterPro" id="IPR001078">
    <property type="entry name" value="2-oxoacid_DH_actylTfrase"/>
</dbReference>
<keyword evidence="3 6" id="KW-0808">Transferase</keyword>
<dbReference type="Pfam" id="PF00364">
    <property type="entry name" value="Biotin_lipoyl"/>
    <property type="match status" value="1"/>
</dbReference>
<dbReference type="PROSITE" id="PS00189">
    <property type="entry name" value="LIPOYL"/>
    <property type="match status" value="1"/>
</dbReference>
<dbReference type="PANTHER" id="PTHR43178:SF5">
    <property type="entry name" value="LIPOAMIDE ACYLTRANSFERASE COMPONENT OF BRANCHED-CHAIN ALPHA-KETO ACID DEHYDROGENASE COMPLEX, MITOCHONDRIAL"/>
    <property type="match status" value="1"/>
</dbReference>
<evidence type="ECO:0000313" key="11">
    <source>
        <dbReference type="Proteomes" id="UP000198660"/>
    </source>
</evidence>
<dbReference type="Pfam" id="PF02817">
    <property type="entry name" value="E3_binding"/>
    <property type="match status" value="1"/>
</dbReference>
<protein>
    <recommendedName>
        <fullName evidence="6">Dihydrolipoamide acetyltransferase component of pyruvate dehydrogenase complex</fullName>
        <ecNumber evidence="6">2.3.1.-</ecNumber>
    </recommendedName>
</protein>
<dbReference type="SUPFAM" id="SSF47005">
    <property type="entry name" value="Peripheral subunit-binding domain of 2-oxo acid dehydrogenase complex"/>
    <property type="match status" value="1"/>
</dbReference>
<evidence type="ECO:0000256" key="4">
    <source>
        <dbReference type="ARBA" id="ARBA00022823"/>
    </source>
</evidence>
<dbReference type="Gene3D" id="3.30.559.10">
    <property type="entry name" value="Chloramphenicol acetyltransferase-like domain"/>
    <property type="match status" value="1"/>
</dbReference>
<dbReference type="FunFam" id="3.30.559.10:FF:000007">
    <property type="entry name" value="Dihydrolipoamide acetyltransferase component of pyruvate dehydrogenase complex"/>
    <property type="match status" value="1"/>
</dbReference>
<dbReference type="SUPFAM" id="SSF52777">
    <property type="entry name" value="CoA-dependent acyltransferases"/>
    <property type="match status" value="1"/>
</dbReference>
<dbReference type="AlphaFoldDB" id="A0A1I6RES1"/>
<dbReference type="EMBL" id="FPAA01000005">
    <property type="protein sequence ID" value="SFS63241.1"/>
    <property type="molecule type" value="Genomic_DNA"/>
</dbReference>
<evidence type="ECO:0000256" key="1">
    <source>
        <dbReference type="ARBA" id="ARBA00001938"/>
    </source>
</evidence>
<evidence type="ECO:0000256" key="6">
    <source>
        <dbReference type="RuleBase" id="RU003423"/>
    </source>
</evidence>